<dbReference type="InterPro" id="IPR055358">
    <property type="entry name" value="CHCR"/>
</dbReference>
<evidence type="ECO:0000313" key="3">
    <source>
        <dbReference type="EMBL" id="KAK0543734.1"/>
    </source>
</evidence>
<organism evidence="3 4">
    <name type="scientific">Tilletia horrida</name>
    <dbReference type="NCBI Taxonomy" id="155126"/>
    <lineage>
        <taxon>Eukaryota</taxon>
        <taxon>Fungi</taxon>
        <taxon>Dikarya</taxon>
        <taxon>Basidiomycota</taxon>
        <taxon>Ustilaginomycotina</taxon>
        <taxon>Exobasidiomycetes</taxon>
        <taxon>Tilletiales</taxon>
        <taxon>Tilletiaceae</taxon>
        <taxon>Tilletia</taxon>
    </lineage>
</organism>
<evidence type="ECO:0000256" key="1">
    <source>
        <dbReference type="PROSITE-ProRule" id="PRU01006"/>
    </source>
</evidence>
<accession>A0AAN6GLK3</accession>
<dbReference type="Proteomes" id="UP001176517">
    <property type="component" value="Unassembled WGS sequence"/>
</dbReference>
<feature type="repeat" description="CHCR" evidence="1">
    <location>
        <begin position="1"/>
        <end position="114"/>
    </location>
</feature>
<feature type="compositionally biased region" description="Acidic residues" evidence="2">
    <location>
        <begin position="1073"/>
        <end position="1102"/>
    </location>
</feature>
<protein>
    <submittedName>
        <fullName evidence="3">Clathrin heavy chain</fullName>
    </submittedName>
</protein>
<dbReference type="GO" id="GO:0006886">
    <property type="term" value="P:intracellular protein transport"/>
    <property type="evidence" value="ECO:0007669"/>
    <property type="project" value="UniProtKB-UniRule"/>
</dbReference>
<evidence type="ECO:0000256" key="2">
    <source>
        <dbReference type="SAM" id="MobiDB-lite"/>
    </source>
</evidence>
<reference evidence="3" key="1">
    <citation type="journal article" date="2023" name="PhytoFront">
        <title>Draft Genome Resources of Seven Strains of Tilletia horrida, Causal Agent of Kernel Smut of Rice.</title>
        <authorList>
            <person name="Khanal S."/>
            <person name="Antony Babu S."/>
            <person name="Zhou X.G."/>
        </authorList>
    </citation>
    <scope>NUCLEOTIDE SEQUENCE</scope>
    <source>
        <strain evidence="3">TX6</strain>
    </source>
</reference>
<dbReference type="SUPFAM" id="SSF48371">
    <property type="entry name" value="ARM repeat"/>
    <property type="match status" value="1"/>
</dbReference>
<dbReference type="InterPro" id="IPR000547">
    <property type="entry name" value="Clathrin_H-chain/VPS_repeat"/>
</dbReference>
<dbReference type="GO" id="GO:0032051">
    <property type="term" value="F:clathrin light chain binding"/>
    <property type="evidence" value="ECO:0007669"/>
    <property type="project" value="TreeGrafter"/>
</dbReference>
<keyword evidence="4" id="KW-1185">Reference proteome</keyword>
<dbReference type="SMART" id="SM00299">
    <property type="entry name" value="CLH"/>
    <property type="match status" value="1"/>
</dbReference>
<dbReference type="Pfam" id="PF00637">
    <property type="entry name" value="Clathrin"/>
    <property type="match status" value="2"/>
</dbReference>
<dbReference type="PANTHER" id="PTHR10292:SF1">
    <property type="entry name" value="CLATHRIN HEAVY CHAIN"/>
    <property type="match status" value="1"/>
</dbReference>
<dbReference type="PANTHER" id="PTHR10292">
    <property type="entry name" value="CLATHRIN HEAVY CHAIN RELATED"/>
    <property type="match status" value="1"/>
</dbReference>
<dbReference type="Gene3D" id="1.25.40.10">
    <property type="entry name" value="Tetratricopeptide repeat domain"/>
    <property type="match status" value="1"/>
</dbReference>
<proteinExistence type="predicted"/>
<feature type="repeat" description="CHCR" evidence="1">
    <location>
        <begin position="117"/>
        <end position="261"/>
    </location>
</feature>
<dbReference type="InterPro" id="IPR016024">
    <property type="entry name" value="ARM-type_fold"/>
</dbReference>
<feature type="compositionally biased region" description="Low complexity" evidence="2">
    <location>
        <begin position="322"/>
        <end position="332"/>
    </location>
</feature>
<comment type="caution">
    <text evidence="3">The sequence shown here is derived from an EMBL/GenBank/DDBJ whole genome shotgun (WGS) entry which is preliminary data.</text>
</comment>
<dbReference type="GO" id="GO:0071439">
    <property type="term" value="C:clathrin complex"/>
    <property type="evidence" value="ECO:0007669"/>
    <property type="project" value="TreeGrafter"/>
</dbReference>
<dbReference type="InterPro" id="IPR011990">
    <property type="entry name" value="TPR-like_helical_dom_sf"/>
</dbReference>
<evidence type="ECO:0000313" key="4">
    <source>
        <dbReference type="Proteomes" id="UP001176517"/>
    </source>
</evidence>
<feature type="region of interest" description="Disordered" evidence="2">
    <location>
        <begin position="322"/>
        <end position="352"/>
    </location>
</feature>
<dbReference type="PROSITE" id="PS50236">
    <property type="entry name" value="CHCR"/>
    <property type="match status" value="2"/>
</dbReference>
<feature type="compositionally biased region" description="Basic residues" evidence="2">
    <location>
        <begin position="735"/>
        <end position="744"/>
    </location>
</feature>
<dbReference type="GO" id="GO:0006898">
    <property type="term" value="P:receptor-mediated endocytosis"/>
    <property type="evidence" value="ECO:0007669"/>
    <property type="project" value="TreeGrafter"/>
</dbReference>
<gene>
    <name evidence="3" type="primary">CHC1_3</name>
    <name evidence="3" type="ORF">OC846_006312</name>
</gene>
<feature type="region of interest" description="Disordered" evidence="2">
    <location>
        <begin position="1050"/>
        <end position="1102"/>
    </location>
</feature>
<sequence length="1102" mass="125294">MERAHKHKALFTQTAIAISMFRPNGLMEWLRTYWGRCSLPAVIKVTREAHQWDATIFCLMKDAGIDSATLTMLEHASDAFNHDIMLEILPKVSNTEILYRAASFYLEQHPLLLNDLLAHITQRPQADRIVRLFRKSDNLPLVRSWLASVYADKDHPEVTDAYFSLLLEEEEPALLRTAITSVTNFDQMTLAGQLQIHPLLAFRKISAELYKRAGQHAKAIEVAKEDRLLREIIEIAGDSNDVEIAHEVLDYFVAMGMKEQFAALLYGCYHLLEEDVILETAWRSGLNDFAQPSNTLIARIFHLNKQLPCCIGPSPEIYAWPSSPSEDSFSPPEWEDEPSSRKPKPAPNTSGRTCHKAWLASVLSGTSEERRKKLDVIRQMTIAFSRAEHLASWFVLYIIASEYYEPTAVVEPGAGDSHIQMFMIDKGRSNSCLGSMYEEAIQFCNSGTVRTIAKRAGGAPRRECLHLIARYGSQFRELVKLNPMNGTLSEASLKASGTRWSEAYKTAIQERLYPAILRATNVLLNADLARSLLKSSSDPRIKDAAQKRLDEIKVFKKWVNQPEQVNLDTKMKATMRVFKVLGPILERYRGLQEDTDKKPMSLQASITRKHIQFFGLFLDISALFATHSMLKGTRPPLSLPRRRSLIPPHIRLDASSLSAIDARIKYDCRSSTATAELYTAHEQERQQAWRTVFQLNKRPFCDTHKWTLNSSVVTDGYSIGVQKKLKANESPLARLRKEKSKRRAPQSSRGSAAAERARRIKTAATARYPELSDLTDQQILETAGTEVFVDPGKHNLLYCVSGDHVKSKFGKGLFVYSSRSRARGLGSLMFARRRRQMERNMDPRLQAKLNEFRSESFPSARAFTQSNVEQWLRIWGHYHLSMAEIWEKPIHRSSKMRGFTRAQREVDKLVANLTQAFGTQATFFVGNWSSGSMKHLPPTLRRSTLQDMLSKAGFTVYSVDEFRTSSYCPTCFERVKSSTSTRQPIHKLRLRRFVKMRSPRGLLICTSEKCKATCGGSGRFWNRDLMATLNMRILFRHRLACVLRGEPASRPPHLRRRTRGKAISTGEDIGSAAEDEGDVQEGEDWTEEMEQETDDDERSGEE</sequence>
<dbReference type="EMBL" id="JAPDMZ010000333">
    <property type="protein sequence ID" value="KAK0543734.1"/>
    <property type="molecule type" value="Genomic_DNA"/>
</dbReference>
<name>A0AAN6GLK3_9BASI</name>
<feature type="region of interest" description="Disordered" evidence="2">
    <location>
        <begin position="735"/>
        <end position="759"/>
    </location>
</feature>
<dbReference type="AlphaFoldDB" id="A0AAN6GLK3"/>